<dbReference type="GO" id="GO:0046872">
    <property type="term" value="F:metal ion binding"/>
    <property type="evidence" value="ECO:0007669"/>
    <property type="project" value="UniProtKB-KW"/>
</dbReference>
<feature type="domain" description="HpcH/HpaI aldolase/citrate lyase" evidence="4">
    <location>
        <begin position="26"/>
        <end position="266"/>
    </location>
</feature>
<dbReference type="SUPFAM" id="SSF51621">
    <property type="entry name" value="Phosphoenolpyruvate/pyruvate domain"/>
    <property type="match status" value="1"/>
</dbReference>
<proteinExistence type="inferred from homology"/>
<keyword evidence="6" id="KW-1185">Reference proteome</keyword>
<comment type="similarity">
    <text evidence="1">Belongs to the HpcH/HpaI aldolase family.</text>
</comment>
<dbReference type="InterPro" id="IPR015813">
    <property type="entry name" value="Pyrv/PenolPyrv_kinase-like_dom"/>
</dbReference>
<keyword evidence="2" id="KW-0479">Metal-binding</keyword>
<evidence type="ECO:0000256" key="2">
    <source>
        <dbReference type="ARBA" id="ARBA00022723"/>
    </source>
</evidence>
<dbReference type="InterPro" id="IPR005000">
    <property type="entry name" value="Aldolase/citrate-lyase_domain"/>
</dbReference>
<dbReference type="GO" id="GO:0005737">
    <property type="term" value="C:cytoplasm"/>
    <property type="evidence" value="ECO:0007669"/>
    <property type="project" value="TreeGrafter"/>
</dbReference>
<dbReference type="STRING" id="1328759.A0A5C2SNG3"/>
<dbReference type="InterPro" id="IPR040442">
    <property type="entry name" value="Pyrv_kinase-like_dom_sf"/>
</dbReference>
<dbReference type="Proteomes" id="UP000313359">
    <property type="component" value="Unassembled WGS sequence"/>
</dbReference>
<dbReference type="GO" id="GO:0016832">
    <property type="term" value="F:aldehyde-lyase activity"/>
    <property type="evidence" value="ECO:0007669"/>
    <property type="project" value="TreeGrafter"/>
</dbReference>
<protein>
    <submittedName>
        <fullName evidence="5">Phosphoenolpyruvate/pyruvate domain-containing protein</fullName>
    </submittedName>
</protein>
<sequence>MATALTHPLLHAFRAAKPAFGIWLTLPGAFNARAAASASPHLSWVVIDCEHGMTSLHTGAGELIAAVAGLGPDAPSALVRIPATGPCADGSVSWQIKYVLDQGARGVVVPMVSTRAQAASVVAAARFPPQGIRGFGNPFTQLAWGPGVSAADYLARANESVLVLVQIETREGVENLDDILSTAADGGMRTDGVLIGPYDLSLSLGFPPPSPDPHPEVEKTIQQILASSHAKNKKCALFCTSGAQAAKRAKEGFDMINVTTDSGSMAEGLARHLSEAVGTTNDKQRFGY</sequence>
<dbReference type="OrthoDB" id="1621678at2759"/>
<evidence type="ECO:0000256" key="3">
    <source>
        <dbReference type="ARBA" id="ARBA00023239"/>
    </source>
</evidence>
<keyword evidence="5" id="KW-0670">Pyruvate</keyword>
<dbReference type="EMBL" id="ML122252">
    <property type="protein sequence ID" value="RPD65385.1"/>
    <property type="molecule type" value="Genomic_DNA"/>
</dbReference>
<evidence type="ECO:0000313" key="5">
    <source>
        <dbReference type="EMBL" id="RPD65385.1"/>
    </source>
</evidence>
<gene>
    <name evidence="5" type="ORF">L227DRAFT_540143</name>
</gene>
<reference evidence="5" key="1">
    <citation type="journal article" date="2018" name="Genome Biol. Evol.">
        <title>Genomics and development of Lentinus tigrinus, a white-rot wood-decaying mushroom with dimorphic fruiting bodies.</title>
        <authorList>
            <person name="Wu B."/>
            <person name="Xu Z."/>
            <person name="Knudson A."/>
            <person name="Carlson A."/>
            <person name="Chen N."/>
            <person name="Kovaka S."/>
            <person name="LaButti K."/>
            <person name="Lipzen A."/>
            <person name="Pennachio C."/>
            <person name="Riley R."/>
            <person name="Schakwitz W."/>
            <person name="Umezawa K."/>
            <person name="Ohm R.A."/>
            <person name="Grigoriev I.V."/>
            <person name="Nagy L.G."/>
            <person name="Gibbons J."/>
            <person name="Hibbett D."/>
        </authorList>
    </citation>
    <scope>NUCLEOTIDE SEQUENCE [LARGE SCALE GENOMIC DNA]</scope>
    <source>
        <strain evidence="5">ALCF2SS1-6</strain>
    </source>
</reference>
<dbReference type="Pfam" id="PF03328">
    <property type="entry name" value="HpcH_HpaI"/>
    <property type="match status" value="1"/>
</dbReference>
<dbReference type="AlphaFoldDB" id="A0A5C2SNG3"/>
<dbReference type="Gene3D" id="3.20.20.60">
    <property type="entry name" value="Phosphoenolpyruvate-binding domains"/>
    <property type="match status" value="1"/>
</dbReference>
<dbReference type="PANTHER" id="PTHR30502:SF0">
    <property type="entry name" value="PHOSPHOENOLPYRUVATE CARBOXYLASE FAMILY PROTEIN"/>
    <property type="match status" value="1"/>
</dbReference>
<dbReference type="InterPro" id="IPR050251">
    <property type="entry name" value="HpcH-HpaI_aldolase"/>
</dbReference>
<keyword evidence="3" id="KW-0456">Lyase</keyword>
<dbReference type="PANTHER" id="PTHR30502">
    <property type="entry name" value="2-KETO-3-DEOXY-L-RHAMNONATE ALDOLASE"/>
    <property type="match status" value="1"/>
</dbReference>
<evidence type="ECO:0000256" key="1">
    <source>
        <dbReference type="ARBA" id="ARBA00005568"/>
    </source>
</evidence>
<organism evidence="5 6">
    <name type="scientific">Lentinus tigrinus ALCF2SS1-6</name>
    <dbReference type="NCBI Taxonomy" id="1328759"/>
    <lineage>
        <taxon>Eukaryota</taxon>
        <taxon>Fungi</taxon>
        <taxon>Dikarya</taxon>
        <taxon>Basidiomycota</taxon>
        <taxon>Agaricomycotina</taxon>
        <taxon>Agaricomycetes</taxon>
        <taxon>Polyporales</taxon>
        <taxon>Polyporaceae</taxon>
        <taxon>Lentinus</taxon>
    </lineage>
</organism>
<evidence type="ECO:0000259" key="4">
    <source>
        <dbReference type="Pfam" id="PF03328"/>
    </source>
</evidence>
<evidence type="ECO:0000313" key="6">
    <source>
        <dbReference type="Proteomes" id="UP000313359"/>
    </source>
</evidence>
<name>A0A5C2SNG3_9APHY</name>
<accession>A0A5C2SNG3</accession>